<dbReference type="AlphaFoldDB" id="A0AAD6HX26"/>
<evidence type="ECO:0000313" key="5">
    <source>
        <dbReference type="Proteomes" id="UP001215712"/>
    </source>
</evidence>
<sequence length="353" mass="38812">MAGTLPPLFAISDEDHGGYVAVAVYTLLVLSIFVLVTRLSTRWYIGRVIHADDILLAASAICGLLQSVFVQLAISDGLGKKRSIITNHAFDQFLKHEYAAQILLIITIALSKISSGLLFQSTMTSRGYTWANGALMVIIVAWAIGTILALALRCPMPNPWKWSPSGQCINQEALFQSIAALNISTDVALVVLPCILLRNVQLSRWKRFRIMALIASKLMVCAATGVEIHHILIMLQSSDVTWASTNATVWDQVMMNLSIITTALPSLGRLVVELQPNVYAFKIHDDHTERPSKGNTFVSTKRKSHPGDPPLSPGTSVMVTSGWRESFRDDSESVEGLVNQPNVIQQTIHFEVH</sequence>
<feature type="transmembrane region" description="Helical" evidence="2">
    <location>
        <begin position="131"/>
        <end position="153"/>
    </location>
</feature>
<feature type="transmembrane region" description="Helical" evidence="2">
    <location>
        <begin position="210"/>
        <end position="233"/>
    </location>
</feature>
<dbReference type="InterPro" id="IPR049326">
    <property type="entry name" value="Rhodopsin_dom_fungi"/>
</dbReference>
<evidence type="ECO:0000256" key="1">
    <source>
        <dbReference type="SAM" id="MobiDB-lite"/>
    </source>
</evidence>
<feature type="transmembrane region" description="Helical" evidence="2">
    <location>
        <begin position="173"/>
        <end position="198"/>
    </location>
</feature>
<keyword evidence="2" id="KW-1133">Transmembrane helix</keyword>
<dbReference type="Proteomes" id="UP001215712">
    <property type="component" value="Unassembled WGS sequence"/>
</dbReference>
<feature type="region of interest" description="Disordered" evidence="1">
    <location>
        <begin position="290"/>
        <end position="316"/>
    </location>
</feature>
<keyword evidence="2" id="KW-0472">Membrane</keyword>
<evidence type="ECO:0000256" key="2">
    <source>
        <dbReference type="SAM" id="Phobius"/>
    </source>
</evidence>
<organism evidence="4 5">
    <name type="scientific">Penicillium malachiteum</name>
    <dbReference type="NCBI Taxonomy" id="1324776"/>
    <lineage>
        <taxon>Eukaryota</taxon>
        <taxon>Fungi</taxon>
        <taxon>Dikarya</taxon>
        <taxon>Ascomycota</taxon>
        <taxon>Pezizomycotina</taxon>
        <taxon>Eurotiomycetes</taxon>
        <taxon>Eurotiomycetidae</taxon>
        <taxon>Eurotiales</taxon>
        <taxon>Aspergillaceae</taxon>
        <taxon>Penicillium</taxon>
    </lineage>
</organism>
<feature type="transmembrane region" description="Helical" evidence="2">
    <location>
        <begin position="253"/>
        <end position="272"/>
    </location>
</feature>
<dbReference type="PANTHER" id="PTHR38794:SF3">
    <property type="entry name" value="INTEGRAL MEMBRANE PROTEIN"/>
    <property type="match status" value="1"/>
</dbReference>
<accession>A0AAD6HX26</accession>
<dbReference type="Pfam" id="PF20684">
    <property type="entry name" value="Fung_rhodopsin"/>
    <property type="match status" value="1"/>
</dbReference>
<comment type="caution">
    <text evidence="4">The sequence shown here is derived from an EMBL/GenBank/DDBJ whole genome shotgun (WGS) entry which is preliminary data.</text>
</comment>
<feature type="transmembrane region" description="Helical" evidence="2">
    <location>
        <begin position="53"/>
        <end position="74"/>
    </location>
</feature>
<evidence type="ECO:0000259" key="3">
    <source>
        <dbReference type="Pfam" id="PF20684"/>
    </source>
</evidence>
<keyword evidence="2" id="KW-0812">Transmembrane</keyword>
<dbReference type="EMBL" id="JAQJAN010000001">
    <property type="protein sequence ID" value="KAJ5740782.1"/>
    <property type="molecule type" value="Genomic_DNA"/>
</dbReference>
<feature type="transmembrane region" description="Helical" evidence="2">
    <location>
        <begin position="98"/>
        <end position="119"/>
    </location>
</feature>
<reference evidence="4" key="1">
    <citation type="journal article" date="2023" name="IMA Fungus">
        <title>Comparative genomic study of the Penicillium genus elucidates a diverse pangenome and 15 lateral gene transfer events.</title>
        <authorList>
            <person name="Petersen C."/>
            <person name="Sorensen T."/>
            <person name="Nielsen M.R."/>
            <person name="Sondergaard T.E."/>
            <person name="Sorensen J.L."/>
            <person name="Fitzpatrick D.A."/>
            <person name="Frisvad J.C."/>
            <person name="Nielsen K.L."/>
        </authorList>
    </citation>
    <scope>NUCLEOTIDE SEQUENCE</scope>
    <source>
        <strain evidence="4">IBT 17514</strain>
    </source>
</reference>
<keyword evidence="5" id="KW-1185">Reference proteome</keyword>
<protein>
    <recommendedName>
        <fullName evidence="3">Rhodopsin domain-containing protein</fullName>
    </recommendedName>
</protein>
<feature type="domain" description="Rhodopsin" evidence="3">
    <location>
        <begin position="38"/>
        <end position="271"/>
    </location>
</feature>
<feature type="transmembrane region" description="Helical" evidence="2">
    <location>
        <begin position="20"/>
        <end position="41"/>
    </location>
</feature>
<reference evidence="4" key="2">
    <citation type="submission" date="2023-01" db="EMBL/GenBank/DDBJ databases">
        <authorList>
            <person name="Petersen C."/>
        </authorList>
    </citation>
    <scope>NUCLEOTIDE SEQUENCE</scope>
    <source>
        <strain evidence="4">IBT 17514</strain>
    </source>
</reference>
<evidence type="ECO:0000313" key="4">
    <source>
        <dbReference type="EMBL" id="KAJ5740782.1"/>
    </source>
</evidence>
<name>A0AAD6HX26_9EURO</name>
<gene>
    <name evidence="4" type="ORF">N7493_000654</name>
</gene>
<proteinExistence type="predicted"/>
<dbReference type="PANTHER" id="PTHR38794">
    <property type="entry name" value="INTEGRAL MEMBRANE PROTEIN"/>
    <property type="match status" value="1"/>
</dbReference>